<accession>A0A8H2XRB6</accession>
<feature type="region of interest" description="Disordered" evidence="2">
    <location>
        <begin position="238"/>
        <end position="257"/>
    </location>
</feature>
<feature type="compositionally biased region" description="Basic and acidic residues" evidence="2">
    <location>
        <begin position="297"/>
        <end position="314"/>
    </location>
</feature>
<feature type="region of interest" description="Disordered" evidence="2">
    <location>
        <begin position="272"/>
        <end position="320"/>
    </location>
</feature>
<keyword evidence="1" id="KW-0175">Coiled coil</keyword>
<dbReference type="GO" id="GO:0005634">
    <property type="term" value="C:nucleus"/>
    <property type="evidence" value="ECO:0007669"/>
    <property type="project" value="TreeGrafter"/>
</dbReference>
<proteinExistence type="predicted"/>
<dbReference type="InterPro" id="IPR025066">
    <property type="entry name" value="CCDC174-like"/>
</dbReference>
<dbReference type="PANTHER" id="PTHR15885:SF1">
    <property type="entry name" value="COILED-COIL DOMAIN-CONTAINING PROTEIN 174"/>
    <property type="match status" value="1"/>
</dbReference>
<dbReference type="Proteomes" id="UP000650533">
    <property type="component" value="Chromosome 3"/>
</dbReference>
<reference evidence="4" key="1">
    <citation type="submission" date="2020-05" db="EMBL/GenBank/DDBJ databases">
        <title>Evolutionary and genomic comparisons of hybrid uninucleate and nonhybrid Rhizoctonia fungi.</title>
        <authorList>
            <person name="Li C."/>
            <person name="Chen X."/>
        </authorList>
    </citation>
    <scope>NUCLEOTIDE SEQUENCE</scope>
    <source>
        <strain evidence="4">AG-1 IA</strain>
    </source>
</reference>
<dbReference type="Proteomes" id="UP000663840">
    <property type="component" value="Unassembled WGS sequence"/>
</dbReference>
<reference evidence="3" key="2">
    <citation type="submission" date="2021-01" db="EMBL/GenBank/DDBJ databases">
        <authorList>
            <person name="Kaushik A."/>
        </authorList>
    </citation>
    <scope>NUCLEOTIDE SEQUENCE</scope>
    <source>
        <strain evidence="3">AG1-1A</strain>
    </source>
</reference>
<dbReference type="EMBL" id="CP059660">
    <property type="protein sequence ID" value="QRW18054.1"/>
    <property type="molecule type" value="Genomic_DNA"/>
</dbReference>
<protein>
    <submittedName>
        <fullName evidence="4">Coiled-coil domain-containing protein</fullName>
    </submittedName>
</protein>
<evidence type="ECO:0000313" key="4">
    <source>
        <dbReference type="EMBL" id="QRW18054.1"/>
    </source>
</evidence>
<feature type="compositionally biased region" description="Basic and acidic residues" evidence="2">
    <location>
        <begin position="154"/>
        <end position="172"/>
    </location>
</feature>
<feature type="region of interest" description="Disordered" evidence="2">
    <location>
        <begin position="25"/>
        <end position="82"/>
    </location>
</feature>
<dbReference type="EMBL" id="CAJMWR010001690">
    <property type="protein sequence ID" value="CAE6432043.1"/>
    <property type="molecule type" value="Genomic_DNA"/>
</dbReference>
<feature type="compositionally biased region" description="Basic and acidic residues" evidence="2">
    <location>
        <begin position="106"/>
        <end position="144"/>
    </location>
</feature>
<evidence type="ECO:0000313" key="5">
    <source>
        <dbReference type="Proteomes" id="UP000663840"/>
    </source>
</evidence>
<feature type="compositionally biased region" description="Basic and acidic residues" evidence="2">
    <location>
        <begin position="244"/>
        <end position="257"/>
    </location>
</feature>
<dbReference type="PANTHER" id="PTHR15885">
    <property type="entry name" value="COILED-COIL DOMAIN-CONTAINING PROTEIN 174"/>
    <property type="match status" value="1"/>
</dbReference>
<feature type="compositionally biased region" description="Basic and acidic residues" evidence="2">
    <location>
        <begin position="50"/>
        <end position="70"/>
    </location>
</feature>
<feature type="region of interest" description="Disordered" evidence="2">
    <location>
        <begin position="95"/>
        <end position="193"/>
    </location>
</feature>
<name>A0A8H2XRB6_9AGAM</name>
<dbReference type="AlphaFoldDB" id="A0A8H2XRB6"/>
<evidence type="ECO:0000313" key="3">
    <source>
        <dbReference type="EMBL" id="CAE6432043.1"/>
    </source>
</evidence>
<evidence type="ECO:0000256" key="1">
    <source>
        <dbReference type="ARBA" id="ARBA00023054"/>
    </source>
</evidence>
<gene>
    <name evidence="3" type="ORF">RDB_LOCUS66265</name>
    <name evidence="4" type="ORF">RhiXN_02978</name>
</gene>
<dbReference type="Pfam" id="PF13300">
    <property type="entry name" value="DUF4078"/>
    <property type="match status" value="1"/>
</dbReference>
<organism evidence="3 5">
    <name type="scientific">Rhizoctonia solani</name>
    <dbReference type="NCBI Taxonomy" id="456999"/>
    <lineage>
        <taxon>Eukaryota</taxon>
        <taxon>Fungi</taxon>
        <taxon>Dikarya</taxon>
        <taxon>Basidiomycota</taxon>
        <taxon>Agaricomycotina</taxon>
        <taxon>Agaricomycetes</taxon>
        <taxon>Cantharellales</taxon>
        <taxon>Ceratobasidiaceae</taxon>
        <taxon>Rhizoctonia</taxon>
    </lineage>
</organism>
<sequence>MSKKQSVNAASFLDLKAELAKHEDAFTKSKSAGKGKAEPVVGGNKRPDKKRSAWARENKGVQDRARRDAEIDQINRPTLESARAKLERKAKLYDQLQKGKGAGLSEKQRESLLIDFDSRDSGDDTDSSGDRDKDESLTVPRHEEDDPVIEYEDEFGRIRTGRRSEVPRDRLPESYNPFARSGRSVPADDDPDVVYGRATNFPVYEPSNERRAAIEASLIEEPLVDRYDASKDNRATGAGFYQFSKDEETRRQQMEDLKQARVDTAIARAEVDTAQSHAEPGEPNPQDLAIARAPSRAVEKRRQELEERREMLDAKRKKMLGPVAAVVGGGADDFLASLEKELIPTPAAT</sequence>
<evidence type="ECO:0000256" key="2">
    <source>
        <dbReference type="SAM" id="MobiDB-lite"/>
    </source>
</evidence>